<name>A0A366HI99_9BURK</name>
<dbReference type="AlphaFoldDB" id="A0A366HI99"/>
<proteinExistence type="inferred from homology"/>
<dbReference type="PANTHER" id="PTHR30483:SF6">
    <property type="entry name" value="PERIPLASMIC BINDING PROTEIN OF ABC TRANSPORTER FOR NATURAL AMINO ACIDS"/>
    <property type="match status" value="1"/>
</dbReference>
<comment type="caution">
    <text evidence="5">The sequence shown here is derived from an EMBL/GenBank/DDBJ whole genome shotgun (WGS) entry which is preliminary data.</text>
</comment>
<gene>
    <name evidence="5" type="ORF">DFR37_10225</name>
</gene>
<dbReference type="Proteomes" id="UP000253628">
    <property type="component" value="Unassembled WGS sequence"/>
</dbReference>
<dbReference type="InterPro" id="IPR051010">
    <property type="entry name" value="BCAA_transport"/>
</dbReference>
<evidence type="ECO:0000256" key="1">
    <source>
        <dbReference type="ARBA" id="ARBA00010062"/>
    </source>
</evidence>
<evidence type="ECO:0000313" key="5">
    <source>
        <dbReference type="EMBL" id="RBP41646.1"/>
    </source>
</evidence>
<keyword evidence="2 3" id="KW-0732">Signal</keyword>
<organism evidence="5 6">
    <name type="scientific">Eoetvoesiella caeni</name>
    <dbReference type="NCBI Taxonomy" id="645616"/>
    <lineage>
        <taxon>Bacteria</taxon>
        <taxon>Pseudomonadati</taxon>
        <taxon>Pseudomonadota</taxon>
        <taxon>Betaproteobacteria</taxon>
        <taxon>Burkholderiales</taxon>
        <taxon>Alcaligenaceae</taxon>
        <taxon>Eoetvoesiella</taxon>
    </lineage>
</organism>
<sequence length="391" mass="41457">MSMKLKATLMLVSALGAAQAYALEPVKLGFIAAQSGPLGVLGAEQKRGLDLALEALGGKLGDRPVELYTSDSRGVPGTAVQEVSKLIEKEGVDVITGGTASNEILAMVKPISKAGVTLVGSNGGPSPLAGKECNPGYYSVAFQNDQWSNGMGTYMSDHGVKRAYFIGMDYQAGWDHVGGAQSSFKGETVAKVFTPQAQLDFSAELAQIRAAKPDGVFAFYPGGAAIAFVKQYAQAGLSKTIPLYSNAGLVDTLFLPSFGDNAVGVVISSHYSADLDNPANKKFVADFQAKYKRDPSSYAASQYDAVMLIDHALRAVGGDKVDKAKLRAALATAKFDSVRGAFKFNTNHMPIQNIYVQKVERDKNGELTLRLLGVAQENAADRYAQDCAMSK</sequence>
<feature type="domain" description="Leucine-binding protein" evidence="4">
    <location>
        <begin position="25"/>
        <end position="362"/>
    </location>
</feature>
<dbReference type="OrthoDB" id="9772589at2"/>
<evidence type="ECO:0000256" key="3">
    <source>
        <dbReference type="SAM" id="SignalP"/>
    </source>
</evidence>
<dbReference type="PANTHER" id="PTHR30483">
    <property type="entry name" value="LEUCINE-SPECIFIC-BINDING PROTEIN"/>
    <property type="match status" value="1"/>
</dbReference>
<dbReference type="CDD" id="cd06359">
    <property type="entry name" value="PBP1_Nba-like"/>
    <property type="match status" value="1"/>
</dbReference>
<protein>
    <submittedName>
        <fullName evidence="5">Amino acid/amide ABC transporter substrate-binding protein (HAAT family)</fullName>
    </submittedName>
</protein>
<dbReference type="SUPFAM" id="SSF53822">
    <property type="entry name" value="Periplasmic binding protein-like I"/>
    <property type="match status" value="1"/>
</dbReference>
<keyword evidence="6" id="KW-1185">Reference proteome</keyword>
<accession>A0A366HI99</accession>
<feature type="chain" id="PRO_5016735526" evidence="3">
    <location>
        <begin position="23"/>
        <end position="391"/>
    </location>
</feature>
<feature type="signal peptide" evidence="3">
    <location>
        <begin position="1"/>
        <end position="22"/>
    </location>
</feature>
<evidence type="ECO:0000259" key="4">
    <source>
        <dbReference type="Pfam" id="PF13458"/>
    </source>
</evidence>
<dbReference type="Gene3D" id="3.40.50.2300">
    <property type="match status" value="2"/>
</dbReference>
<dbReference type="EMBL" id="QNRQ01000002">
    <property type="protein sequence ID" value="RBP41646.1"/>
    <property type="molecule type" value="Genomic_DNA"/>
</dbReference>
<reference evidence="5 6" key="1">
    <citation type="submission" date="2018-06" db="EMBL/GenBank/DDBJ databases">
        <title>Genomic Encyclopedia of Type Strains, Phase IV (KMG-IV): sequencing the most valuable type-strain genomes for metagenomic binning, comparative biology and taxonomic classification.</title>
        <authorList>
            <person name="Goeker M."/>
        </authorList>
    </citation>
    <scope>NUCLEOTIDE SEQUENCE [LARGE SCALE GENOMIC DNA]</scope>
    <source>
        <strain evidence="5 6">DSM 25520</strain>
    </source>
</reference>
<dbReference type="InterPro" id="IPR028081">
    <property type="entry name" value="Leu-bd"/>
</dbReference>
<dbReference type="Pfam" id="PF13458">
    <property type="entry name" value="Peripla_BP_6"/>
    <property type="match status" value="1"/>
</dbReference>
<dbReference type="RefSeq" id="WP_113931918.1">
    <property type="nucleotide sequence ID" value="NZ_JACCEU010000002.1"/>
</dbReference>
<evidence type="ECO:0000256" key="2">
    <source>
        <dbReference type="ARBA" id="ARBA00022729"/>
    </source>
</evidence>
<comment type="similarity">
    <text evidence="1">Belongs to the leucine-binding protein family.</text>
</comment>
<dbReference type="InterPro" id="IPR028082">
    <property type="entry name" value="Peripla_BP_I"/>
</dbReference>
<evidence type="ECO:0000313" key="6">
    <source>
        <dbReference type="Proteomes" id="UP000253628"/>
    </source>
</evidence>